<proteinExistence type="predicted"/>
<accession>A0ABD5I8I1</accession>
<organism evidence="1 2">
    <name type="scientific">Bacillus thuringiensis serovar toumanoffi</name>
    <dbReference type="NCBI Taxonomy" id="180862"/>
    <lineage>
        <taxon>Bacteria</taxon>
        <taxon>Bacillati</taxon>
        <taxon>Bacillota</taxon>
        <taxon>Bacilli</taxon>
        <taxon>Bacillales</taxon>
        <taxon>Bacillaceae</taxon>
        <taxon>Bacillus</taxon>
        <taxon>Bacillus cereus group</taxon>
    </lineage>
</organism>
<sequence>MLTELQKNFPSKLKISPKENIQFDTLREYRRYGRIVSKISRENLV</sequence>
<evidence type="ECO:0000313" key="1">
    <source>
        <dbReference type="EMBL" id="MDW9213601.1"/>
    </source>
</evidence>
<gene>
    <name evidence="1" type="ORF">BTTOUR_33165</name>
</gene>
<comment type="caution">
    <text evidence="1">The sequence shown here is derived from an EMBL/GenBank/DDBJ whole genome shotgun (WGS) entry which is preliminary data.</text>
</comment>
<name>A0ABD5I8I1_BACTU</name>
<protein>
    <submittedName>
        <fullName evidence="1">Uncharacterized protein</fullName>
    </submittedName>
</protein>
<reference evidence="1 2" key="1">
    <citation type="submission" date="2023-10" db="EMBL/GenBank/DDBJ databases">
        <title>Draft Genome Sequence of Bacillus thuringiensis serovar. toumanoffi 4059: Identification of a Novel Cry Protein Candidate.</title>
        <authorList>
            <person name="Murdoch R.W."/>
            <person name="Gemler B."/>
            <person name="Heater B.S."/>
        </authorList>
    </citation>
    <scope>NUCLEOTIDE SEQUENCE [LARGE SCALE GENOMIC DNA]</scope>
    <source>
        <strain evidence="1 2">4059</strain>
    </source>
</reference>
<evidence type="ECO:0000313" key="2">
    <source>
        <dbReference type="Proteomes" id="UP001272716"/>
    </source>
</evidence>
<dbReference type="RefSeq" id="WP_023901230.1">
    <property type="nucleotide sequence ID" value="NZ_JAWQCK010000009.1"/>
</dbReference>
<dbReference type="Proteomes" id="UP001272716">
    <property type="component" value="Unassembled WGS sequence"/>
</dbReference>
<dbReference type="AlphaFoldDB" id="A0ABD5I8I1"/>
<dbReference type="EMBL" id="JAWQCK010000009">
    <property type="protein sequence ID" value="MDW9213601.1"/>
    <property type="molecule type" value="Genomic_DNA"/>
</dbReference>